<name>A0ABR8F845_NOSLI</name>
<proteinExistence type="predicted"/>
<dbReference type="Proteomes" id="UP000604661">
    <property type="component" value="Unassembled WGS sequence"/>
</dbReference>
<organism evidence="1 2">
    <name type="scientific">Nostoc linckia FACHB-391</name>
    <dbReference type="NCBI Taxonomy" id="2692906"/>
    <lineage>
        <taxon>Bacteria</taxon>
        <taxon>Bacillati</taxon>
        <taxon>Cyanobacteriota</taxon>
        <taxon>Cyanophyceae</taxon>
        <taxon>Nostocales</taxon>
        <taxon>Nostocaceae</taxon>
        <taxon>Nostoc</taxon>
    </lineage>
</organism>
<gene>
    <name evidence="1" type="ORF">H6G95_36180</name>
</gene>
<dbReference type="EMBL" id="JACJTE010000120">
    <property type="protein sequence ID" value="MBD2565904.1"/>
    <property type="molecule type" value="Genomic_DNA"/>
</dbReference>
<comment type="caution">
    <text evidence="1">The sequence shown here is derived from an EMBL/GenBank/DDBJ whole genome shotgun (WGS) entry which is preliminary data.</text>
</comment>
<evidence type="ECO:0000313" key="1">
    <source>
        <dbReference type="EMBL" id="MBD2565904.1"/>
    </source>
</evidence>
<protein>
    <submittedName>
        <fullName evidence="1">Uncharacterized protein</fullName>
    </submittedName>
</protein>
<reference evidence="1 2" key="1">
    <citation type="journal article" date="2020" name="ISME J.">
        <title>Comparative genomics reveals insights into cyanobacterial evolution and habitat adaptation.</title>
        <authorList>
            <person name="Chen M.Y."/>
            <person name="Teng W.K."/>
            <person name="Zhao L."/>
            <person name="Hu C.X."/>
            <person name="Zhou Y.K."/>
            <person name="Han B.P."/>
            <person name="Song L.R."/>
            <person name="Shu W.S."/>
        </authorList>
    </citation>
    <scope>NUCLEOTIDE SEQUENCE [LARGE SCALE GENOMIC DNA]</scope>
    <source>
        <strain evidence="1 2">FACHB-391</strain>
    </source>
</reference>
<dbReference type="RefSeq" id="WP_190898431.1">
    <property type="nucleotide sequence ID" value="NZ_JACJTE010000120.1"/>
</dbReference>
<keyword evidence="2" id="KW-1185">Reference proteome</keyword>
<sequence length="102" mass="11264">MIDLVIAGLVGAALAHSKKQTFEGKMESLHQDLQVGKISMPKAQSRYKSLIDQEIDKVKASGIPISPELKSAFQNGLDYKKLAGKVDPDTYNALHQAYWYGE</sequence>
<evidence type="ECO:0000313" key="2">
    <source>
        <dbReference type="Proteomes" id="UP000604661"/>
    </source>
</evidence>
<accession>A0ABR8F845</accession>